<dbReference type="Pfam" id="PF07690">
    <property type="entry name" value="MFS_1"/>
    <property type="match status" value="1"/>
</dbReference>
<dbReference type="PANTHER" id="PTHR23515">
    <property type="entry name" value="HIGH-AFFINITY NITRATE TRANSPORTER 2.3"/>
    <property type="match status" value="1"/>
</dbReference>
<feature type="domain" description="Major facilitator superfamily (MFS) profile" evidence="10">
    <location>
        <begin position="61"/>
        <end position="464"/>
    </location>
</feature>
<keyword evidence="5 8" id="KW-1133">Transmembrane helix</keyword>
<evidence type="ECO:0000256" key="4">
    <source>
        <dbReference type="ARBA" id="ARBA00022692"/>
    </source>
</evidence>
<dbReference type="InterPro" id="IPR044772">
    <property type="entry name" value="NO3_transporter"/>
</dbReference>
<evidence type="ECO:0000256" key="2">
    <source>
        <dbReference type="ARBA" id="ARBA00008432"/>
    </source>
</evidence>
<evidence type="ECO:0000256" key="5">
    <source>
        <dbReference type="ARBA" id="ARBA00022989"/>
    </source>
</evidence>
<keyword evidence="7 8" id="KW-0472">Membrane</keyword>
<feature type="transmembrane region" description="Helical" evidence="8">
    <location>
        <begin position="442"/>
        <end position="461"/>
    </location>
</feature>
<dbReference type="SUPFAM" id="SSF103473">
    <property type="entry name" value="MFS general substrate transporter"/>
    <property type="match status" value="1"/>
</dbReference>
<evidence type="ECO:0000313" key="11">
    <source>
        <dbReference type="EMBL" id="CAE7493147.1"/>
    </source>
</evidence>
<dbReference type="InterPro" id="IPR004737">
    <property type="entry name" value="NO3_transporter_NarK/NarU-like"/>
</dbReference>
<feature type="transmembrane region" description="Helical" evidence="8">
    <location>
        <begin position="151"/>
        <end position="172"/>
    </location>
</feature>
<protein>
    <recommendedName>
        <fullName evidence="8">Nitrate/nitrite transporter</fullName>
    </recommendedName>
</protein>
<comment type="caution">
    <text evidence="11">The sequence shown here is derived from an EMBL/GenBank/DDBJ whole genome shotgun (WGS) entry which is preliminary data.</text>
</comment>
<dbReference type="OrthoDB" id="2431838at2759"/>
<feature type="transmembrane region" description="Helical" evidence="8">
    <location>
        <begin position="408"/>
        <end position="430"/>
    </location>
</feature>
<gene>
    <name evidence="11" type="primary">NRT2.5</name>
    <name evidence="11" type="ORF">SNAT2548_LOCUS27633</name>
</gene>
<feature type="region of interest" description="Disordered" evidence="9">
    <location>
        <begin position="1"/>
        <end position="21"/>
    </location>
</feature>
<dbReference type="Proteomes" id="UP000604046">
    <property type="component" value="Unassembled WGS sequence"/>
</dbReference>
<evidence type="ECO:0000259" key="10">
    <source>
        <dbReference type="PROSITE" id="PS50850"/>
    </source>
</evidence>
<dbReference type="InterPro" id="IPR020846">
    <property type="entry name" value="MFS_dom"/>
</dbReference>
<accession>A0A812ST29</accession>
<feature type="transmembrane region" description="Helical" evidence="8">
    <location>
        <begin position="127"/>
        <end position="145"/>
    </location>
</feature>
<sequence length="481" mass="52338">MSTPEEMSTPEKAADGVLPTTNKHEGSWKKYETYDCEVDPKQGDRATKIKLLSFKRPHMRGFHFAWFGFFIAFASWFAFAPLMPQIKKDLGLTKDEMYNANIASVASTVLMRFAVGPLCDRFGTRTMFSMLLTFGAIPVFFGGLVNNATGLVIIRFVIGVLGATFVPCQAWCSQLFAKEIVGTANAMAGGWGNLGGGAVQLLMVGVWNMFRTGFDDEEAWRLSFIVPGVLTCGTGICMYFFSDDSPKGNFKELEQRGTMERRSSKKSFQEGFFQYNAWILFIQYAACFGVEVTMNNILAVYLETKYELSVSLAGLIASLFGLMNLFARAMGGALSDKLFQWFGAGTTGMRGRIYAQSISLVWEGIMLLIFTKMDSLGATIGVLLLFSLGVQMAEGCTFGIVPYVKPTATGAVSGVVGAGGNVGAVCWGLMFRFGPSEADDVLFILGFIVIASAVMGLFVLIQGHDGCITKAKGEPESLDVI</sequence>
<dbReference type="Gene3D" id="1.20.1250.20">
    <property type="entry name" value="MFS general substrate transporter like domains"/>
    <property type="match status" value="2"/>
</dbReference>
<feature type="transmembrane region" description="Helical" evidence="8">
    <location>
        <begin position="64"/>
        <end position="86"/>
    </location>
</feature>
<evidence type="ECO:0000256" key="7">
    <source>
        <dbReference type="ARBA" id="ARBA00023136"/>
    </source>
</evidence>
<name>A0A812ST29_9DINO</name>
<feature type="transmembrane region" description="Helical" evidence="8">
    <location>
        <begin position="184"/>
        <end position="207"/>
    </location>
</feature>
<evidence type="ECO:0000256" key="3">
    <source>
        <dbReference type="ARBA" id="ARBA00022448"/>
    </source>
</evidence>
<evidence type="ECO:0000256" key="1">
    <source>
        <dbReference type="ARBA" id="ARBA00004141"/>
    </source>
</evidence>
<evidence type="ECO:0000256" key="8">
    <source>
        <dbReference type="RuleBase" id="RU366033"/>
    </source>
</evidence>
<reference evidence="11" key="1">
    <citation type="submission" date="2021-02" db="EMBL/GenBank/DDBJ databases">
        <authorList>
            <person name="Dougan E. K."/>
            <person name="Rhodes N."/>
            <person name="Thang M."/>
            <person name="Chan C."/>
        </authorList>
    </citation>
    <scope>NUCLEOTIDE SEQUENCE</scope>
</reference>
<dbReference type="GO" id="GO:0015113">
    <property type="term" value="F:nitrite transmembrane transporter activity"/>
    <property type="evidence" value="ECO:0007669"/>
    <property type="project" value="InterPro"/>
</dbReference>
<dbReference type="PROSITE" id="PS50850">
    <property type="entry name" value="MFS"/>
    <property type="match status" value="1"/>
</dbReference>
<keyword evidence="3 8" id="KW-0813">Transport</keyword>
<dbReference type="InterPro" id="IPR011701">
    <property type="entry name" value="MFS"/>
</dbReference>
<proteinExistence type="inferred from homology"/>
<dbReference type="InterPro" id="IPR036259">
    <property type="entry name" value="MFS_trans_sf"/>
</dbReference>
<keyword evidence="4 8" id="KW-0812">Transmembrane</keyword>
<evidence type="ECO:0000256" key="6">
    <source>
        <dbReference type="ARBA" id="ARBA00023063"/>
    </source>
</evidence>
<dbReference type="AlphaFoldDB" id="A0A812ST29"/>
<feature type="transmembrane region" description="Helical" evidence="8">
    <location>
        <begin position="308"/>
        <end position="327"/>
    </location>
</feature>
<feature type="transmembrane region" description="Helical" evidence="8">
    <location>
        <begin position="376"/>
        <end position="401"/>
    </location>
</feature>
<dbReference type="GO" id="GO:0005886">
    <property type="term" value="C:plasma membrane"/>
    <property type="evidence" value="ECO:0007669"/>
    <property type="project" value="UniProtKB-SubCell"/>
</dbReference>
<comment type="subcellular location">
    <subcellularLocation>
        <location evidence="8">Cell membrane</location>
        <topology evidence="8">Multi-pass membrane protein</topology>
    </subcellularLocation>
    <subcellularLocation>
        <location evidence="1">Membrane</location>
        <topology evidence="1">Multi-pass membrane protein</topology>
    </subcellularLocation>
</comment>
<comment type="similarity">
    <text evidence="2 8">Belongs to the major facilitator superfamily. Nitrate/nitrite porter (TC 2.A.1.8) family.</text>
</comment>
<dbReference type="GO" id="GO:0042128">
    <property type="term" value="P:nitrate assimilation"/>
    <property type="evidence" value="ECO:0007669"/>
    <property type="project" value="UniProtKB-UniRule"/>
</dbReference>
<organism evidence="11 12">
    <name type="scientific">Symbiodinium natans</name>
    <dbReference type="NCBI Taxonomy" id="878477"/>
    <lineage>
        <taxon>Eukaryota</taxon>
        <taxon>Sar</taxon>
        <taxon>Alveolata</taxon>
        <taxon>Dinophyceae</taxon>
        <taxon>Suessiales</taxon>
        <taxon>Symbiodiniaceae</taxon>
        <taxon>Symbiodinium</taxon>
    </lineage>
</organism>
<dbReference type="GO" id="GO:0015112">
    <property type="term" value="F:nitrate transmembrane transporter activity"/>
    <property type="evidence" value="ECO:0007669"/>
    <property type="project" value="UniProtKB-UniRule"/>
</dbReference>
<evidence type="ECO:0000256" key="9">
    <source>
        <dbReference type="SAM" id="MobiDB-lite"/>
    </source>
</evidence>
<evidence type="ECO:0000313" key="12">
    <source>
        <dbReference type="Proteomes" id="UP000604046"/>
    </source>
</evidence>
<keyword evidence="8" id="KW-1003">Cell membrane</keyword>
<keyword evidence="12" id="KW-1185">Reference proteome</keyword>
<dbReference type="NCBIfam" id="TIGR00886">
    <property type="entry name" value="2A0108"/>
    <property type="match status" value="1"/>
</dbReference>
<dbReference type="EMBL" id="CAJNDS010002480">
    <property type="protein sequence ID" value="CAE7493147.1"/>
    <property type="molecule type" value="Genomic_DNA"/>
</dbReference>
<feature type="transmembrane region" description="Helical" evidence="8">
    <location>
        <begin position="275"/>
        <end position="302"/>
    </location>
</feature>
<keyword evidence="6 8" id="KW-0534">Nitrate assimilation</keyword>
<feature type="transmembrane region" description="Helical" evidence="8">
    <location>
        <begin position="219"/>
        <end position="241"/>
    </location>
</feature>